<evidence type="ECO:0000313" key="3">
    <source>
        <dbReference type="Proteomes" id="UP000064967"/>
    </source>
</evidence>
<dbReference type="EMBL" id="CP012333">
    <property type="protein sequence ID" value="AKU95576.1"/>
    <property type="molecule type" value="Genomic_DNA"/>
</dbReference>
<evidence type="ECO:0000256" key="1">
    <source>
        <dbReference type="SAM" id="MobiDB-lite"/>
    </source>
</evidence>
<evidence type="ECO:0000313" key="2">
    <source>
        <dbReference type="EMBL" id="AKU95576.1"/>
    </source>
</evidence>
<proteinExistence type="predicted"/>
<accession>A0A0K1PQA4</accession>
<dbReference type="KEGG" id="llu:AKJ09_02240"/>
<reference evidence="2 3" key="1">
    <citation type="submission" date="2015-08" db="EMBL/GenBank/DDBJ databases">
        <authorList>
            <person name="Babu N.S."/>
            <person name="Beckwith C.J."/>
            <person name="Beseler K.G."/>
            <person name="Brison A."/>
            <person name="Carone J.V."/>
            <person name="Caskin T.P."/>
            <person name="Diamond M."/>
            <person name="Durham M.E."/>
            <person name="Foxe J.M."/>
            <person name="Go M."/>
            <person name="Henderson B.A."/>
            <person name="Jones I.B."/>
            <person name="McGettigan J.A."/>
            <person name="Micheletti S.J."/>
            <person name="Nasrallah M.E."/>
            <person name="Ortiz D."/>
            <person name="Piller C.R."/>
            <person name="Privatt S.R."/>
            <person name="Schneider S.L."/>
            <person name="Sharp S."/>
            <person name="Smith T.C."/>
            <person name="Stanton J.D."/>
            <person name="Ullery H.E."/>
            <person name="Wilson R.J."/>
            <person name="Serrano M.G."/>
            <person name="Buck G."/>
            <person name="Lee V."/>
            <person name="Wang Y."/>
            <person name="Carvalho R."/>
            <person name="Voegtly L."/>
            <person name="Shi R."/>
            <person name="Duckworth R."/>
            <person name="Johnson A."/>
            <person name="Loviza R."/>
            <person name="Walstead R."/>
            <person name="Shah Z."/>
            <person name="Kiflezghi M."/>
            <person name="Wade K."/>
            <person name="Ball S.L."/>
            <person name="Bradley K.W."/>
            <person name="Asai D.J."/>
            <person name="Bowman C.A."/>
            <person name="Russell D.A."/>
            <person name="Pope W.H."/>
            <person name="Jacobs-Sera D."/>
            <person name="Hendrix R.W."/>
            <person name="Hatfull G.F."/>
        </authorList>
    </citation>
    <scope>NUCLEOTIDE SEQUENCE [LARGE SCALE GENOMIC DNA]</scope>
    <source>
        <strain evidence="2 3">DSM 27648</strain>
    </source>
</reference>
<dbReference type="Proteomes" id="UP000064967">
    <property type="component" value="Chromosome"/>
</dbReference>
<organism evidence="2 3">
    <name type="scientific">Labilithrix luteola</name>
    <dbReference type="NCBI Taxonomy" id="1391654"/>
    <lineage>
        <taxon>Bacteria</taxon>
        <taxon>Pseudomonadati</taxon>
        <taxon>Myxococcota</taxon>
        <taxon>Polyangia</taxon>
        <taxon>Polyangiales</taxon>
        <taxon>Labilitrichaceae</taxon>
        <taxon>Labilithrix</taxon>
    </lineage>
</organism>
<gene>
    <name evidence="2" type="ORF">AKJ09_02240</name>
</gene>
<dbReference type="RefSeq" id="WP_205633668.1">
    <property type="nucleotide sequence ID" value="NZ_CP012333.1"/>
</dbReference>
<feature type="region of interest" description="Disordered" evidence="1">
    <location>
        <begin position="173"/>
        <end position="236"/>
    </location>
</feature>
<feature type="compositionally biased region" description="Basic residues" evidence="1">
    <location>
        <begin position="193"/>
        <end position="236"/>
    </location>
</feature>
<dbReference type="PATRIC" id="fig|1391654.3.peg.2259"/>
<keyword evidence="3" id="KW-1185">Reference proteome</keyword>
<protein>
    <submittedName>
        <fullName evidence="2">Low-complexity acidic protein</fullName>
    </submittedName>
</protein>
<dbReference type="AlphaFoldDB" id="A0A0K1PQA4"/>
<name>A0A0K1PQA4_9BACT</name>
<sequence length="236" mass="25618">MASSKASEPAWLTEARRLDLSVGGKKWRWKDGAVPDGASVDEWKANQGNFKINEDYLDFVRRYGTAEVAGLKFFELDECGTAFGLTRKPSAKSASGLGIHVFARAEPIKGRVHAAVTYEGDLLSKGAAADKKAPVKFTFTLWEKWLDGGPAGPTHDTFDGFMAWWLDVMKQRAASKEKPPTKKRAAKNAAAKKPAKKAPAKKAAPKTTAKKVAAKKAPAKKTPPKKPAKTPKSRAR</sequence>
<dbReference type="STRING" id="1391654.AKJ09_02240"/>